<dbReference type="AlphaFoldDB" id="A0A059FED6"/>
<evidence type="ECO:0000256" key="1">
    <source>
        <dbReference type="SAM" id="MobiDB-lite"/>
    </source>
</evidence>
<evidence type="ECO:0000313" key="3">
    <source>
        <dbReference type="Proteomes" id="UP000024816"/>
    </source>
</evidence>
<dbReference type="Proteomes" id="UP000024816">
    <property type="component" value="Unassembled WGS sequence"/>
</dbReference>
<proteinExistence type="predicted"/>
<sequence>MTPRARQYDHEIAAPAAPMAGAILTGSQTLLSRPANDVADRGRPNLLVRRRRRSIRRDQH</sequence>
<dbReference type="RefSeq" id="WP_035580036.1">
    <property type="nucleotide sequence ID" value="NZ_ARYJ01000004.1"/>
</dbReference>
<dbReference type="STRING" id="1280952.HJA_06857"/>
<dbReference type="PATRIC" id="fig|1280952.3.peg.1361"/>
<organism evidence="2 3">
    <name type="scientific">Hyphomonas jannaschiana VP2</name>
    <dbReference type="NCBI Taxonomy" id="1280952"/>
    <lineage>
        <taxon>Bacteria</taxon>
        <taxon>Pseudomonadati</taxon>
        <taxon>Pseudomonadota</taxon>
        <taxon>Alphaproteobacteria</taxon>
        <taxon>Hyphomonadales</taxon>
        <taxon>Hyphomonadaceae</taxon>
        <taxon>Hyphomonas</taxon>
    </lineage>
</organism>
<keyword evidence="3" id="KW-1185">Reference proteome</keyword>
<comment type="caution">
    <text evidence="2">The sequence shown here is derived from an EMBL/GenBank/DDBJ whole genome shotgun (WGS) entry which is preliminary data.</text>
</comment>
<feature type="region of interest" description="Disordered" evidence="1">
    <location>
        <begin position="34"/>
        <end position="60"/>
    </location>
</feature>
<protein>
    <submittedName>
        <fullName evidence="2">Uncharacterized protein</fullName>
    </submittedName>
</protein>
<reference evidence="2 3" key="1">
    <citation type="journal article" date="2014" name="Antonie Van Leeuwenhoek">
        <title>Hyphomonas beringensis sp. nov. and Hyphomonas chukchiensis sp. nov., isolated from surface seawater of the Bering Sea and Chukchi Sea.</title>
        <authorList>
            <person name="Li C."/>
            <person name="Lai Q."/>
            <person name="Li G."/>
            <person name="Dong C."/>
            <person name="Wang J."/>
            <person name="Liao Y."/>
            <person name="Shao Z."/>
        </authorList>
    </citation>
    <scope>NUCLEOTIDE SEQUENCE [LARGE SCALE GENOMIC DNA]</scope>
    <source>
        <strain evidence="2 3">VP2</strain>
    </source>
</reference>
<gene>
    <name evidence="2" type="ORF">HJA_06857</name>
</gene>
<name>A0A059FED6_9PROT</name>
<accession>A0A059FED6</accession>
<dbReference type="EMBL" id="ARYJ01000004">
    <property type="protein sequence ID" value="KCZ88995.1"/>
    <property type="molecule type" value="Genomic_DNA"/>
</dbReference>
<evidence type="ECO:0000313" key="2">
    <source>
        <dbReference type="EMBL" id="KCZ88995.1"/>
    </source>
</evidence>
<feature type="compositionally biased region" description="Basic residues" evidence="1">
    <location>
        <begin position="48"/>
        <end position="60"/>
    </location>
</feature>